<dbReference type="GO" id="GO:0051601">
    <property type="term" value="P:exocyst localization"/>
    <property type="evidence" value="ECO:0007669"/>
    <property type="project" value="TreeGrafter"/>
</dbReference>
<evidence type="ECO:0000313" key="4">
    <source>
        <dbReference type="Proteomes" id="UP000694397"/>
    </source>
</evidence>
<accession>A0A8C9V3X5</accession>
<name>A0A8C9V3X5_SCLFO</name>
<reference evidence="3" key="3">
    <citation type="submission" date="2025-09" db="UniProtKB">
        <authorList>
            <consortium name="Ensembl"/>
        </authorList>
    </citation>
    <scope>IDENTIFICATION</scope>
</reference>
<dbReference type="GO" id="GO:0000145">
    <property type="term" value="C:exocyst"/>
    <property type="evidence" value="ECO:0007669"/>
    <property type="project" value="InterPro"/>
</dbReference>
<dbReference type="GO" id="GO:0006887">
    <property type="term" value="P:exocytosis"/>
    <property type="evidence" value="ECO:0007669"/>
    <property type="project" value="InterPro"/>
</dbReference>
<dbReference type="Ensembl" id="ENSSFOT00015022353.2">
    <property type="protein sequence ID" value="ENSSFOP00015022107.1"/>
    <property type="gene ID" value="ENSSFOG00015014234.2"/>
</dbReference>
<sequence length="818" mass="93534">MPGIVAVMDTEPDNIKAGEAGEETTSMIAENERTQVEHGKEENTKEEHSKEESDKAENSNEKKEKKKPSIIKKMKNVRNSIRRGSKELNGTEAGTAAQNSDPESQARTSPTPSIRSLEMSPRSPLSPSSPSSPVNIDVSQSHKRGHSRSPSDSARTNKDTEDTKGNFLWRRWSTRKEKDQKPDLHTLSESINEENVEQVQEKDSYELPEIPANPLSVMQINTLIGNMQLEDAHLNLLSMRLELQKELEEKGKEDTPVELVKKEKDLNLLYSALRDKMKVIVKDSSNQPSCSTEHLICMVQIIQEEEKREGDPGSAGWNWRDTWKEAVREGVRDKIKSVPLDTKEQNTSWLAVHLGLLRKTTMEDLENVKNHLKASYPPSFNVLNTYVESYHESIAQHLKDIPQKDLEAKDCYALLNWIVNYYKSEEMMGSPTLQPDINTDSISLPLEDDFLDQLKKTYCLLIKDDMKTIMGNVIKLQSEDGWIPETDPELEEGFYHSEIHMDILTAVKSYCKNSRTIDEDLETRAACICLEQLQGFLQQFKAEFLQWCNTQGDASLGDKYRIAYINSFMALKAHLEEYRKSSPQEVEQMGEKLDGAVHSLSQTIIARFHGEVKPFFRGMMTRKWLSSDEDFRHIVRRTEDLSRLSSRMKPPYVQTFGSKVHYLVVKEYVSQLMKNNYSCKNRKNVRAAEKMRNEWRDLKDVFAELNSSATWLHPLGEHLCRIIGETNKREIKNGLQPLVNDYPDISQKHLSAVLYFRGMARGRERQLILRRLGELKRTAGYAGGMRGQTLFGDIQVATNTDCLANMPLFCLGRLLPDS</sequence>
<reference evidence="3 4" key="1">
    <citation type="submission" date="2019-04" db="EMBL/GenBank/DDBJ databases">
        <authorList>
            <consortium name="Wellcome Sanger Institute Data Sharing"/>
        </authorList>
    </citation>
    <scope>NUCLEOTIDE SEQUENCE [LARGE SCALE GENOMIC DNA]</scope>
</reference>
<dbReference type="CTD" id="91828"/>
<feature type="compositionally biased region" description="Polar residues" evidence="2">
    <location>
        <begin position="96"/>
        <end position="114"/>
    </location>
</feature>
<dbReference type="PANTHER" id="PTHR21292">
    <property type="entry name" value="EXOCYST COMPLEX COMPONENT SEC6-RELATED"/>
    <property type="match status" value="1"/>
</dbReference>
<protein>
    <submittedName>
        <fullName evidence="3">Exocyst complex component 3-like protein 4</fullName>
    </submittedName>
</protein>
<dbReference type="Proteomes" id="UP000694397">
    <property type="component" value="Chromosome 15"/>
</dbReference>
<feature type="region of interest" description="Disordered" evidence="2">
    <location>
        <begin position="1"/>
        <end position="162"/>
    </location>
</feature>
<feature type="compositionally biased region" description="Basic residues" evidence="2">
    <location>
        <begin position="64"/>
        <end position="83"/>
    </location>
</feature>
<feature type="compositionally biased region" description="Basic and acidic residues" evidence="2">
    <location>
        <begin position="30"/>
        <end position="63"/>
    </location>
</feature>
<evidence type="ECO:0000256" key="2">
    <source>
        <dbReference type="SAM" id="MobiDB-lite"/>
    </source>
</evidence>
<gene>
    <name evidence="3" type="primary">LOC108919379</name>
</gene>
<dbReference type="OrthoDB" id="190098at2759"/>
<dbReference type="Pfam" id="PF06046">
    <property type="entry name" value="Sec6"/>
    <property type="match status" value="1"/>
</dbReference>
<dbReference type="GeneTree" id="ENSGT01030000234613"/>
<organism evidence="3 4">
    <name type="scientific">Scleropages formosus</name>
    <name type="common">Asian bonytongue</name>
    <name type="synonym">Osteoglossum formosum</name>
    <dbReference type="NCBI Taxonomy" id="113540"/>
    <lineage>
        <taxon>Eukaryota</taxon>
        <taxon>Metazoa</taxon>
        <taxon>Chordata</taxon>
        <taxon>Craniata</taxon>
        <taxon>Vertebrata</taxon>
        <taxon>Euteleostomi</taxon>
        <taxon>Actinopterygii</taxon>
        <taxon>Neopterygii</taxon>
        <taxon>Teleostei</taxon>
        <taxon>Osteoglossocephala</taxon>
        <taxon>Osteoglossomorpha</taxon>
        <taxon>Osteoglossiformes</taxon>
        <taxon>Osteoglossidae</taxon>
        <taxon>Scleropages</taxon>
    </lineage>
</organism>
<comment type="similarity">
    <text evidence="1">Belongs to the SEC6 family.</text>
</comment>
<dbReference type="KEGG" id="sfm:108919379"/>
<proteinExistence type="inferred from homology"/>
<dbReference type="PANTHER" id="PTHR21292:SF7">
    <property type="entry name" value="EXOCYST COMPLEX COMPONENT 3-LIKE 2"/>
    <property type="match status" value="1"/>
</dbReference>
<dbReference type="InterPro" id="IPR042532">
    <property type="entry name" value="EXOC3/Sec6_C"/>
</dbReference>
<feature type="compositionally biased region" description="Low complexity" evidence="2">
    <location>
        <begin position="120"/>
        <end position="133"/>
    </location>
</feature>
<dbReference type="InterPro" id="IPR010326">
    <property type="entry name" value="EXOC3/Sec6"/>
</dbReference>
<dbReference type="AlphaFoldDB" id="A0A8C9V3X5"/>
<evidence type="ECO:0000256" key="1">
    <source>
        <dbReference type="ARBA" id="ARBA00009447"/>
    </source>
</evidence>
<dbReference type="GO" id="GO:0000149">
    <property type="term" value="F:SNARE binding"/>
    <property type="evidence" value="ECO:0007669"/>
    <property type="project" value="TreeGrafter"/>
</dbReference>
<reference evidence="3" key="2">
    <citation type="submission" date="2025-08" db="UniProtKB">
        <authorList>
            <consortium name="Ensembl"/>
        </authorList>
    </citation>
    <scope>IDENTIFICATION</scope>
</reference>
<evidence type="ECO:0000313" key="3">
    <source>
        <dbReference type="Ensembl" id="ENSSFOP00015022107.1"/>
    </source>
</evidence>
<keyword evidence="4" id="KW-1185">Reference proteome</keyword>
<dbReference type="Gene3D" id="1.10.357.70">
    <property type="entry name" value="Exocyst complex component Sec6, C-terminal domain"/>
    <property type="match status" value="1"/>
</dbReference>